<dbReference type="Gene3D" id="2.130.10.10">
    <property type="entry name" value="YVTN repeat-like/Quinoprotein amine dehydrogenase"/>
    <property type="match status" value="1"/>
</dbReference>
<dbReference type="Proteomes" id="UP000651852">
    <property type="component" value="Unassembled WGS sequence"/>
</dbReference>
<dbReference type="EMBL" id="JACONW010000004">
    <property type="protein sequence ID" value="MBC3948528.1"/>
    <property type="molecule type" value="Genomic_DNA"/>
</dbReference>
<organism evidence="1 2">
    <name type="scientific">Pseudomonas folii</name>
    <dbReference type="NCBI Taxonomy" id="2762593"/>
    <lineage>
        <taxon>Bacteria</taxon>
        <taxon>Pseudomonadati</taxon>
        <taxon>Pseudomonadota</taxon>
        <taxon>Gammaproteobacteria</taxon>
        <taxon>Pseudomonadales</taxon>
        <taxon>Pseudomonadaceae</taxon>
        <taxon>Pseudomonas</taxon>
    </lineage>
</organism>
<evidence type="ECO:0000313" key="1">
    <source>
        <dbReference type="EMBL" id="MBC3948528.1"/>
    </source>
</evidence>
<dbReference type="RefSeq" id="WP_187520303.1">
    <property type="nucleotide sequence ID" value="NZ_JACONW010000004.1"/>
</dbReference>
<sequence>MNRFILPLLAAVAIVAGYRPVESWLERYLPLTSEDKLVAALPLGPTRQLQIQRIIDSATPKAKTGFGLELNSRLKIRALSCTQGFQAKWYQSREAINASVGHSQCLDDQEQSITQWLGIIEAGQLLAKPPLREAVGEPVGLVQVKSGIREIKYARQAAIALLGSGNDLAVVDLHSGEVLHRDPWQTTQGTLSELSANGRLYARDAGRLLSIVDAASGTEVVRIPDAMGHAFFWLDDHTAVFGQISSGGAQLIDFDSGQIVDLGMPRSWNRALPMPGKPDHYLLLGGQHNVEIQVLRQSGPVQVRVVAQLDVDGYGRFAGLENNNPSRDGTRYYGIDEGLVLLDVSQLALTRIDTAPLRLTRVTTTPQVGQILLEGTAPGLRATDARRYIYEVASQTIAPLSDPRYKASRLDYVPAFDVMALVEGNRITFHHDLATGLPQPLALWRAQLAERQTAQVAQAQQIQSIVQRVEFAPLKALAATAQVEGVGVYEAAEGVHGGGTHAPGTVQVEVKPSRQPTVLVLSSYEPVRWRLLLQPGSQLGLVLVSGYYPSMVEGAGDARVVVIGAGFAYSKGSGEYQGLNQNVMRYTGKGIDFFQGTYSGRRFSVGGR</sequence>
<accession>A0ABR7AUC9</accession>
<reference evidence="1 2" key="1">
    <citation type="submission" date="2020-08" db="EMBL/GenBank/DDBJ databases">
        <title>Putative novel bacterial strains isolated from necrotic wheat leaf tissues caused by Xanthomonas translucens.</title>
        <authorList>
            <person name="Tambong J.T."/>
        </authorList>
    </citation>
    <scope>NUCLEOTIDE SEQUENCE [LARGE SCALE GENOMIC DNA]</scope>
    <source>
        <strain evidence="1 2">DOAB 1069</strain>
    </source>
</reference>
<name>A0ABR7AUC9_9PSED</name>
<evidence type="ECO:0000313" key="2">
    <source>
        <dbReference type="Proteomes" id="UP000651852"/>
    </source>
</evidence>
<protein>
    <submittedName>
        <fullName evidence="1">Uncharacterized protein</fullName>
    </submittedName>
</protein>
<comment type="caution">
    <text evidence="1">The sequence shown here is derived from an EMBL/GenBank/DDBJ whole genome shotgun (WGS) entry which is preliminary data.</text>
</comment>
<dbReference type="InterPro" id="IPR011044">
    <property type="entry name" value="Quino_amine_DH_bsu"/>
</dbReference>
<dbReference type="InterPro" id="IPR015943">
    <property type="entry name" value="WD40/YVTN_repeat-like_dom_sf"/>
</dbReference>
<keyword evidence="2" id="KW-1185">Reference proteome</keyword>
<gene>
    <name evidence="1" type="ORF">H8S59_01915</name>
</gene>
<dbReference type="SUPFAM" id="SSF50969">
    <property type="entry name" value="YVTN repeat-like/Quinoprotein amine dehydrogenase"/>
    <property type="match status" value="1"/>
</dbReference>
<proteinExistence type="predicted"/>